<organism evidence="1 2">
    <name type="scientific">Kipferlia bialata</name>
    <dbReference type="NCBI Taxonomy" id="797122"/>
    <lineage>
        <taxon>Eukaryota</taxon>
        <taxon>Metamonada</taxon>
        <taxon>Carpediemonas-like organisms</taxon>
        <taxon>Kipferlia</taxon>
    </lineage>
</organism>
<evidence type="ECO:0000313" key="1">
    <source>
        <dbReference type="EMBL" id="GIQ88329.1"/>
    </source>
</evidence>
<dbReference type="Proteomes" id="UP000265618">
    <property type="component" value="Unassembled WGS sequence"/>
</dbReference>
<accession>A0A9K3D3E3</accession>
<dbReference type="AlphaFoldDB" id="A0A9K3D3E3"/>
<keyword evidence="2" id="KW-1185">Reference proteome</keyword>
<feature type="non-terminal residue" evidence="1">
    <location>
        <position position="1"/>
    </location>
</feature>
<dbReference type="EMBL" id="BDIP01003967">
    <property type="protein sequence ID" value="GIQ88329.1"/>
    <property type="molecule type" value="Genomic_DNA"/>
</dbReference>
<proteinExistence type="predicted"/>
<protein>
    <submittedName>
        <fullName evidence="1">Uncharacterized protein</fullName>
    </submittedName>
</protein>
<comment type="caution">
    <text evidence="1">The sequence shown here is derived from an EMBL/GenBank/DDBJ whole genome shotgun (WGS) entry which is preliminary data.</text>
</comment>
<sequence length="325" mass="36130">MEETFCSVFSTVPLEIDVGIDMDTLEGVVDIGHNLIMVIDGHCPVYQVCPNNGGYTLRRTHPEDFTPCPFEIGRESMTCWAVLKGKLYILALPYNVADHDGAETDSCTGRLFVYTIDSDTWEERQDRIPSVTIGSFVDLVGWGDNLLVVQDTNNETTQIDPIYLGDSPPVKERWRFDAVEGSDTTFFPMDGLLHVITTREDMQKHYVLSPRGKLVVSTINIHVPLSLIQTHFYDRIPSSCGVLVTGITLDETPFVGCWDSVSDEIRSYGEPPFAVHCVCPLTESTHLAKVKKSHRGGAEAKLDEAPVYCVLEIDHTAVYNEAGVL</sequence>
<reference evidence="1 2" key="1">
    <citation type="journal article" date="2018" name="PLoS ONE">
        <title>The draft genome of Kipferlia bialata reveals reductive genome evolution in fornicate parasites.</title>
        <authorList>
            <person name="Tanifuji G."/>
            <person name="Takabayashi S."/>
            <person name="Kume K."/>
            <person name="Takagi M."/>
            <person name="Nakayama T."/>
            <person name="Kamikawa R."/>
            <person name="Inagaki Y."/>
            <person name="Hashimoto T."/>
        </authorList>
    </citation>
    <scope>NUCLEOTIDE SEQUENCE [LARGE SCALE GENOMIC DNA]</scope>
    <source>
        <strain evidence="1">NY0173</strain>
    </source>
</reference>
<name>A0A9K3D3E3_9EUKA</name>
<evidence type="ECO:0000313" key="2">
    <source>
        <dbReference type="Proteomes" id="UP000265618"/>
    </source>
</evidence>
<gene>
    <name evidence="1" type="ORF">KIPB_010555</name>
</gene>